<evidence type="ECO:0000259" key="7">
    <source>
        <dbReference type="PROSITE" id="PS50850"/>
    </source>
</evidence>
<dbReference type="InterPro" id="IPR036259">
    <property type="entry name" value="MFS_trans_sf"/>
</dbReference>
<organism evidence="8 9">
    <name type="scientific">Apiospora hydei</name>
    <dbReference type="NCBI Taxonomy" id="1337664"/>
    <lineage>
        <taxon>Eukaryota</taxon>
        <taxon>Fungi</taxon>
        <taxon>Dikarya</taxon>
        <taxon>Ascomycota</taxon>
        <taxon>Pezizomycotina</taxon>
        <taxon>Sordariomycetes</taxon>
        <taxon>Xylariomycetidae</taxon>
        <taxon>Amphisphaeriales</taxon>
        <taxon>Apiosporaceae</taxon>
        <taxon>Apiospora</taxon>
    </lineage>
</organism>
<dbReference type="Gene3D" id="1.20.1720.10">
    <property type="entry name" value="Multidrug resistance protein D"/>
    <property type="match status" value="1"/>
</dbReference>
<dbReference type="Pfam" id="PF07690">
    <property type="entry name" value="MFS_1"/>
    <property type="match status" value="1"/>
</dbReference>
<feature type="transmembrane region" description="Helical" evidence="6">
    <location>
        <begin position="238"/>
        <end position="257"/>
    </location>
</feature>
<keyword evidence="9" id="KW-1185">Reference proteome</keyword>
<dbReference type="PANTHER" id="PTHR23501:SF94">
    <property type="entry name" value="MAJOR FACILITATOR SUPERFAMILY (MFS) PROFILE DOMAIN-CONTAINING PROTEIN"/>
    <property type="match status" value="1"/>
</dbReference>
<keyword evidence="3 6" id="KW-1133">Transmembrane helix</keyword>
<dbReference type="SUPFAM" id="SSF103473">
    <property type="entry name" value="MFS general substrate transporter"/>
    <property type="match status" value="1"/>
</dbReference>
<comment type="subcellular location">
    <subcellularLocation>
        <location evidence="1">Membrane</location>
        <topology evidence="1">Multi-pass membrane protein</topology>
    </subcellularLocation>
</comment>
<dbReference type="Gene3D" id="1.20.1250.20">
    <property type="entry name" value="MFS general substrate transporter like domains"/>
    <property type="match status" value="1"/>
</dbReference>
<feature type="region of interest" description="Disordered" evidence="5">
    <location>
        <begin position="565"/>
        <end position="636"/>
    </location>
</feature>
<comment type="caution">
    <text evidence="8">The sequence shown here is derived from an EMBL/GenBank/DDBJ whole genome shotgun (WGS) entry which is preliminary data.</text>
</comment>
<evidence type="ECO:0000256" key="5">
    <source>
        <dbReference type="SAM" id="MobiDB-lite"/>
    </source>
</evidence>
<feature type="transmembrane region" description="Helical" evidence="6">
    <location>
        <begin position="167"/>
        <end position="191"/>
    </location>
</feature>
<protein>
    <submittedName>
        <fullName evidence="8">Major facilitator superfamily transporter</fullName>
    </submittedName>
</protein>
<evidence type="ECO:0000256" key="6">
    <source>
        <dbReference type="SAM" id="Phobius"/>
    </source>
</evidence>
<proteinExistence type="predicted"/>
<feature type="transmembrane region" description="Helical" evidence="6">
    <location>
        <begin position="112"/>
        <end position="133"/>
    </location>
</feature>
<dbReference type="EMBL" id="JAQQWN010000010">
    <property type="protein sequence ID" value="KAK8062776.1"/>
    <property type="molecule type" value="Genomic_DNA"/>
</dbReference>
<dbReference type="PANTHER" id="PTHR23501">
    <property type="entry name" value="MAJOR FACILITATOR SUPERFAMILY"/>
    <property type="match status" value="1"/>
</dbReference>
<feature type="transmembrane region" description="Helical" evidence="6">
    <location>
        <begin position="499"/>
        <end position="526"/>
    </location>
</feature>
<reference evidence="8 9" key="1">
    <citation type="submission" date="2023-01" db="EMBL/GenBank/DDBJ databases">
        <title>Analysis of 21 Apiospora genomes using comparative genomics revels a genus with tremendous synthesis potential of carbohydrate active enzymes and secondary metabolites.</title>
        <authorList>
            <person name="Sorensen T."/>
        </authorList>
    </citation>
    <scope>NUCLEOTIDE SEQUENCE [LARGE SCALE GENOMIC DNA]</scope>
    <source>
        <strain evidence="8 9">CBS 114990</strain>
    </source>
</reference>
<evidence type="ECO:0000256" key="4">
    <source>
        <dbReference type="ARBA" id="ARBA00023136"/>
    </source>
</evidence>
<evidence type="ECO:0000256" key="2">
    <source>
        <dbReference type="ARBA" id="ARBA00022692"/>
    </source>
</evidence>
<feature type="transmembrane region" description="Helical" evidence="6">
    <location>
        <begin position="336"/>
        <end position="357"/>
    </location>
</feature>
<accession>A0ABR1UV25</accession>
<dbReference type="GeneID" id="92052247"/>
<keyword evidence="2 6" id="KW-0812">Transmembrane</keyword>
<dbReference type="InterPro" id="IPR020846">
    <property type="entry name" value="MFS_dom"/>
</dbReference>
<gene>
    <name evidence="8" type="ORF">PG997_014873</name>
</gene>
<evidence type="ECO:0000313" key="8">
    <source>
        <dbReference type="EMBL" id="KAK8062776.1"/>
    </source>
</evidence>
<feature type="transmembrane region" description="Helical" evidence="6">
    <location>
        <begin position="434"/>
        <end position="455"/>
    </location>
</feature>
<feature type="transmembrane region" description="Helical" evidence="6">
    <location>
        <begin position="80"/>
        <end position="100"/>
    </location>
</feature>
<sequence>MAASNSEFTAVNNDSTDSEAAYGTAEKADDALDWKPNRQQLLIIITLAIVCLLVALDASIIVTSLSEIIIDLKGDTTEGFWVGTSYLLVNAVTMPVLASISEIFGRPLCLEFSLVMFTAGTVLCSTATSIPVMLAGRSIQGVGGGGIQVLSGVIMTDIVPLRHRPKWYGAVLAAWALGTCVGPIIGGAIAQNTTWRWVFYLMFPICAYGLIAVPLLLKLKPRTESLSQKLKRVDWVGMVLFMGSATSFLVAICWGGTQQPWDSAATIAPLVIGLGGLVVTVLWEIYFASEPVLKPSLFHDVSSVATYICGGAQGFLMWSSFYYYPFYFLSVKMTSPVMAGVNLLPAVLIMVPGSVITGRLVTRFDNYRLAIWLGWAFTVASAVVSVAWQFVDVSTAVWAVTFILLGLGHGAVLNAQNFATQAMCREGDEGHAAAMYLFIRQIGAAIGVGVGGTTFQNVMSLKLEWEGLPTAIAHEAEAFLLKLAKLDPEDDLRRRVTDAYIFGFGGVFQVYLGVAAVSLIISLVFIKHFTLNKALTSEHVLEGSSTGASTPKFSWDQQTLESQRYSGAPTPYQGRQMLQDTTPSGAAYAPGPAAQLNQVQGTAAESAQQQQTQSGSWQQDVSPMSQHPYPPDHRYT</sequence>
<feature type="transmembrane region" description="Helical" evidence="6">
    <location>
        <begin position="41"/>
        <end position="60"/>
    </location>
</feature>
<feature type="transmembrane region" description="Helical" evidence="6">
    <location>
        <begin position="304"/>
        <end position="324"/>
    </location>
</feature>
<feature type="transmembrane region" description="Helical" evidence="6">
    <location>
        <begin position="369"/>
        <end position="390"/>
    </location>
</feature>
<feature type="transmembrane region" description="Helical" evidence="6">
    <location>
        <begin position="396"/>
        <end position="413"/>
    </location>
</feature>
<name>A0ABR1UV25_9PEZI</name>
<evidence type="ECO:0000313" key="9">
    <source>
        <dbReference type="Proteomes" id="UP001433268"/>
    </source>
</evidence>
<evidence type="ECO:0000256" key="1">
    <source>
        <dbReference type="ARBA" id="ARBA00004141"/>
    </source>
</evidence>
<dbReference type="Proteomes" id="UP001433268">
    <property type="component" value="Unassembled WGS sequence"/>
</dbReference>
<dbReference type="InterPro" id="IPR011701">
    <property type="entry name" value="MFS"/>
</dbReference>
<feature type="transmembrane region" description="Helical" evidence="6">
    <location>
        <begin position="197"/>
        <end position="217"/>
    </location>
</feature>
<feature type="transmembrane region" description="Helical" evidence="6">
    <location>
        <begin position="263"/>
        <end position="283"/>
    </location>
</feature>
<feature type="domain" description="Major facilitator superfamily (MFS) profile" evidence="7">
    <location>
        <begin position="43"/>
        <end position="530"/>
    </location>
</feature>
<keyword evidence="4 6" id="KW-0472">Membrane</keyword>
<feature type="transmembrane region" description="Helical" evidence="6">
    <location>
        <begin position="139"/>
        <end position="160"/>
    </location>
</feature>
<feature type="compositionally biased region" description="Low complexity" evidence="5">
    <location>
        <begin position="585"/>
        <end position="619"/>
    </location>
</feature>
<dbReference type="PROSITE" id="PS50850">
    <property type="entry name" value="MFS"/>
    <property type="match status" value="1"/>
</dbReference>
<evidence type="ECO:0000256" key="3">
    <source>
        <dbReference type="ARBA" id="ARBA00022989"/>
    </source>
</evidence>
<dbReference type="RefSeq" id="XP_066661375.1">
    <property type="nucleotide sequence ID" value="XM_066819187.1"/>
</dbReference>